<dbReference type="Pfam" id="PF24580">
    <property type="entry name" value="DUF7607"/>
    <property type="match status" value="1"/>
</dbReference>
<dbReference type="EMBL" id="MU860006">
    <property type="protein sequence ID" value="KAK4242587.1"/>
    <property type="molecule type" value="Genomic_DNA"/>
</dbReference>
<feature type="compositionally biased region" description="Basic residues" evidence="9">
    <location>
        <begin position="806"/>
        <end position="817"/>
    </location>
</feature>
<feature type="compositionally biased region" description="Pro residues" evidence="9">
    <location>
        <begin position="1521"/>
        <end position="1530"/>
    </location>
</feature>
<dbReference type="InterPro" id="IPR056026">
    <property type="entry name" value="DUF7607"/>
</dbReference>
<feature type="compositionally biased region" description="Acidic residues" evidence="9">
    <location>
        <begin position="493"/>
        <end position="506"/>
    </location>
</feature>
<dbReference type="PANTHER" id="PTHR45797:SF1">
    <property type="entry name" value="HELICASE ARIP4"/>
    <property type="match status" value="1"/>
</dbReference>
<comment type="caution">
    <text evidence="12">The sequence shown here is derived from an EMBL/GenBank/DDBJ whole genome shotgun (WGS) entry which is preliminary data.</text>
</comment>
<dbReference type="InterPro" id="IPR001650">
    <property type="entry name" value="Helicase_C-like"/>
</dbReference>
<keyword evidence="3" id="KW-0547">Nucleotide-binding</keyword>
<feature type="region of interest" description="Disordered" evidence="9">
    <location>
        <begin position="1515"/>
        <end position="1539"/>
    </location>
</feature>
<dbReference type="SUPFAM" id="SSF52540">
    <property type="entry name" value="P-loop containing nucleoside triphosphate hydrolases"/>
    <property type="match status" value="2"/>
</dbReference>
<keyword evidence="5" id="KW-0347">Helicase</keyword>
<dbReference type="PANTHER" id="PTHR45797">
    <property type="entry name" value="RAD54-LIKE"/>
    <property type="match status" value="1"/>
</dbReference>
<evidence type="ECO:0000256" key="3">
    <source>
        <dbReference type="ARBA" id="ARBA00022741"/>
    </source>
</evidence>
<evidence type="ECO:0000256" key="2">
    <source>
        <dbReference type="ARBA" id="ARBA00007025"/>
    </source>
</evidence>
<feature type="region of interest" description="Disordered" evidence="9">
    <location>
        <begin position="153"/>
        <end position="239"/>
    </location>
</feature>
<organism evidence="12 13">
    <name type="scientific">Achaetomium macrosporum</name>
    <dbReference type="NCBI Taxonomy" id="79813"/>
    <lineage>
        <taxon>Eukaryota</taxon>
        <taxon>Fungi</taxon>
        <taxon>Dikarya</taxon>
        <taxon>Ascomycota</taxon>
        <taxon>Pezizomycotina</taxon>
        <taxon>Sordariomycetes</taxon>
        <taxon>Sordariomycetidae</taxon>
        <taxon>Sordariales</taxon>
        <taxon>Chaetomiaceae</taxon>
        <taxon>Achaetomium</taxon>
    </lineage>
</organism>
<dbReference type="Proteomes" id="UP001303760">
    <property type="component" value="Unassembled WGS sequence"/>
</dbReference>
<evidence type="ECO:0000256" key="8">
    <source>
        <dbReference type="ARBA" id="ARBA00023242"/>
    </source>
</evidence>
<evidence type="ECO:0000256" key="9">
    <source>
        <dbReference type="SAM" id="MobiDB-lite"/>
    </source>
</evidence>
<dbReference type="Pfam" id="PF00176">
    <property type="entry name" value="SNF2-rel_dom"/>
    <property type="match status" value="1"/>
</dbReference>
<dbReference type="Gene3D" id="3.40.50.300">
    <property type="entry name" value="P-loop containing nucleotide triphosphate hydrolases"/>
    <property type="match status" value="1"/>
</dbReference>
<evidence type="ECO:0000256" key="1">
    <source>
        <dbReference type="ARBA" id="ARBA00004123"/>
    </source>
</evidence>
<dbReference type="InterPro" id="IPR014001">
    <property type="entry name" value="Helicase_ATP-bd"/>
</dbReference>
<evidence type="ECO:0000256" key="4">
    <source>
        <dbReference type="ARBA" id="ARBA00022801"/>
    </source>
</evidence>
<keyword evidence="8" id="KW-0539">Nucleus</keyword>
<dbReference type="InterPro" id="IPR044574">
    <property type="entry name" value="ARIP4-like"/>
</dbReference>
<dbReference type="CDD" id="cd18007">
    <property type="entry name" value="DEXHc_ATRX-like"/>
    <property type="match status" value="1"/>
</dbReference>
<feature type="region of interest" description="Disordered" evidence="9">
    <location>
        <begin position="1554"/>
        <end position="1627"/>
    </location>
</feature>
<evidence type="ECO:0000256" key="5">
    <source>
        <dbReference type="ARBA" id="ARBA00022806"/>
    </source>
</evidence>
<feature type="region of interest" description="Disordered" evidence="9">
    <location>
        <begin position="470"/>
        <end position="506"/>
    </location>
</feature>
<dbReference type="Gene3D" id="3.40.50.10810">
    <property type="entry name" value="Tandem AAA-ATPase domain"/>
    <property type="match status" value="1"/>
</dbReference>
<feature type="domain" description="Helicase ATP-binding" evidence="10">
    <location>
        <begin position="897"/>
        <end position="1085"/>
    </location>
</feature>
<dbReference type="GO" id="GO:0005634">
    <property type="term" value="C:nucleus"/>
    <property type="evidence" value="ECO:0007669"/>
    <property type="project" value="UniProtKB-SubCell"/>
</dbReference>
<dbReference type="InterPro" id="IPR038718">
    <property type="entry name" value="SNF2-like_sf"/>
</dbReference>
<accession>A0AAN7CKA0</accession>
<dbReference type="GO" id="GO:0004386">
    <property type="term" value="F:helicase activity"/>
    <property type="evidence" value="ECO:0007669"/>
    <property type="project" value="UniProtKB-KW"/>
</dbReference>
<feature type="compositionally biased region" description="Polar residues" evidence="9">
    <location>
        <begin position="1554"/>
        <end position="1584"/>
    </location>
</feature>
<comment type="similarity">
    <text evidence="2">Belongs to the SNF2/RAD54 helicase family.</text>
</comment>
<evidence type="ECO:0000259" key="11">
    <source>
        <dbReference type="PROSITE" id="PS51194"/>
    </source>
</evidence>
<evidence type="ECO:0000256" key="6">
    <source>
        <dbReference type="ARBA" id="ARBA00022840"/>
    </source>
</evidence>
<evidence type="ECO:0000259" key="10">
    <source>
        <dbReference type="PROSITE" id="PS51192"/>
    </source>
</evidence>
<feature type="compositionally biased region" description="Low complexity" evidence="9">
    <location>
        <begin position="1607"/>
        <end position="1626"/>
    </location>
</feature>
<reference evidence="12" key="2">
    <citation type="submission" date="2023-05" db="EMBL/GenBank/DDBJ databases">
        <authorList>
            <consortium name="Lawrence Berkeley National Laboratory"/>
            <person name="Steindorff A."/>
            <person name="Hensen N."/>
            <person name="Bonometti L."/>
            <person name="Westerberg I."/>
            <person name="Brannstrom I.O."/>
            <person name="Guillou S."/>
            <person name="Cros-Aarteil S."/>
            <person name="Calhoun S."/>
            <person name="Haridas S."/>
            <person name="Kuo A."/>
            <person name="Mondo S."/>
            <person name="Pangilinan J."/>
            <person name="Riley R."/>
            <person name="Labutti K."/>
            <person name="Andreopoulos B."/>
            <person name="Lipzen A."/>
            <person name="Chen C."/>
            <person name="Yanf M."/>
            <person name="Daum C."/>
            <person name="Ng V."/>
            <person name="Clum A."/>
            <person name="Ohm R."/>
            <person name="Martin F."/>
            <person name="Silar P."/>
            <person name="Natvig D."/>
            <person name="Lalanne C."/>
            <person name="Gautier V."/>
            <person name="Ament-Velasquez S.L."/>
            <person name="Kruys A."/>
            <person name="Hutchinson M.I."/>
            <person name="Powell A.J."/>
            <person name="Barry K."/>
            <person name="Miller A.N."/>
            <person name="Grigoriev I.V."/>
            <person name="Debuchy R."/>
            <person name="Gladieux P."/>
            <person name="Thoren M.H."/>
            <person name="Johannesson H."/>
        </authorList>
    </citation>
    <scope>NUCLEOTIDE SEQUENCE</scope>
    <source>
        <strain evidence="12">CBS 532.94</strain>
    </source>
</reference>
<feature type="region of interest" description="Disordered" evidence="9">
    <location>
        <begin position="309"/>
        <end position="331"/>
    </location>
</feature>
<evidence type="ECO:0000313" key="13">
    <source>
        <dbReference type="Proteomes" id="UP001303760"/>
    </source>
</evidence>
<dbReference type="InterPro" id="IPR027417">
    <property type="entry name" value="P-loop_NTPase"/>
</dbReference>
<feature type="region of interest" description="Disordered" evidence="9">
    <location>
        <begin position="1213"/>
        <end position="1234"/>
    </location>
</feature>
<gene>
    <name evidence="12" type="ORF">C8A03DRAFT_11190</name>
</gene>
<keyword evidence="13" id="KW-1185">Reference proteome</keyword>
<dbReference type="Pfam" id="PF00271">
    <property type="entry name" value="Helicase_C"/>
    <property type="match status" value="1"/>
</dbReference>
<sequence>MAGDDQGDPFLWDEDRVIKELCTAHRTWAAPPANRLPDPVALETKLREYGVDGETLLIYGDEFGFDRLWSHLGVKKLPHQLSLKKAITQFRKASAGYREWKRQQLANSQLCGDQEDGDLEVKPESNIVARLEPAVQASPVAGATPDNLVSERKTATPGLKSPCPGVLSPALSPSAGPDAPAPPGLPDADAPSLELENTEERPRKKRRLTPTTISTEPTGNTARAAIPNHGDIFQTGTPETELYEDDPSGFLGSGVLLVDQLTRPEVVGQTDAVDYEFAWLRKQIPPGRRIQVSAAMKRFFRTNPVDRLRRSRDQDEEAPLPVFGESDDEESLDSETWREYQKEEEERLALEARKDPAKERFLSKEELGEVAQSVMQELESRWLVEKKPKWDRKAWRVWQDARRNPDRLARIDSEKRFLNQLRGRITLFTKEIIGQQWSVENDVRRKASDYLERSVFDKKYQEWLIDVLESPRQPPKPSALPRPANKPVKPLELNEDEEVLTSDSDGLDDFIEYDDVVVPSFGDDMEVDSEPPPDQAAVPASSGRGDSATSTDEADTGLPPADATPPSCEQVLDDVPPVQHTPRKVKAEKSLVPATPRPVNPSAPEVIVIDSSPSPVKQLGQLPGFDDLESLEKIGEIGADHWQKVQDAERLVVAILYGWSDTKRAKVYDATEDRDHKEAWAEYIGPTIENPASGTVDSVGFLLCRLLDAFVSKSANRVDSSLLRDVTCRRILREGHLFAGFYAFLGRVLPLFLHRSPRMPTGNVLQAQSGETPTEKETGAEGNWGLAEEHSISEESAADDVPAPSTKKRRKRRRRDKKAQDLRSHHRQLNEELARRERQFHEKMAEQGSVPGNKTRLIVNVTKESDDLPFIYINDHIGSKIKDHQIEGVRFMWNQLVVDSSVRQGCLLAHTMGLGKTMQVITLLVVIAESSASPDESVRSQIPKSLRESKTLILCPASLVDNWSEEISIWAPNGSLGPVRKMDASLSPNERSTTLRLWASSGGVLIIGYTMFTTLIQSDEDTAKLLQETPNLVIGDEAHYMKNPSSQRHQATANFKTMSRIAMTGSPLTNHVMDYYSMINWVAPNYLADIAEFRERFANPIRDGLWADSEPHQKRRARRMLHVLKATVEPKVHRRDIQVLRNELPTKKEFILTLPLTKLQMNLYKTYIEWVTERGSELINGQARAWSLVAKLGYVLAHPIIFKTVAEAGKMKPNGNKAQYSKPPRVAQAEDSDEDSIEMPQDVLIKMLATVAVREIEDYALSNKILVLLRILDECRKVGDKVLVFSQSIPALNYIENIFKRQRVVYQRLDGNTPMNGRQESIKKFNADAATQVYLISTKAGGVGLNIHGANRVVIFDFKYSPTDEQQAIGRAYRLGQTKPVYVYWLTIGGTFEDTIHNHAVFKTQLASRVVDKKNPDPWSKKYAEWFVMPKMPDQEDLSGAFGQDQVLDALLKSEDIGKLIRKITSTETFEKEEKDELTPEEKREAEEEVELERLRLQNPEEFRRRELERIRQQRSMVVPLPSPPDPHQPPGRSIDVGQLFNPSHYQTVVSNSATPAAVQTSPGQASAANEQSTTVPNEDQPNDATTEEPKAAAPPPILASGSHFKGPSSTSPSAAPSGPSSLPATEASDFEFPELLSVHHRLCQEGRHVKHHPNDLISRVKGVWAQNRIEHLPLMDKMQNLNKFSRNPRFAEAMLSGYMGPEQLASLTRLEMEKIATSLSGMAEAEFKQHVWTGKADINLSAKPERRNTVGSVEVNGPLRDRATRGFLRFIESEPEEPATPQDRRRPGRPGDSAESPQVID</sequence>
<dbReference type="PROSITE" id="PS51192">
    <property type="entry name" value="HELICASE_ATP_BIND_1"/>
    <property type="match status" value="1"/>
</dbReference>
<feature type="compositionally biased region" description="Polar residues" evidence="9">
    <location>
        <begin position="763"/>
        <end position="772"/>
    </location>
</feature>
<dbReference type="GO" id="GO:0005524">
    <property type="term" value="F:ATP binding"/>
    <property type="evidence" value="ECO:0007669"/>
    <property type="project" value="UniProtKB-KW"/>
</dbReference>
<dbReference type="SMART" id="SM00490">
    <property type="entry name" value="HELICc"/>
    <property type="match status" value="1"/>
</dbReference>
<feature type="region of interest" description="Disordered" evidence="9">
    <location>
        <begin position="1768"/>
        <end position="1802"/>
    </location>
</feature>
<dbReference type="CDD" id="cd18793">
    <property type="entry name" value="SF2_C_SNF"/>
    <property type="match status" value="1"/>
</dbReference>
<proteinExistence type="inferred from homology"/>
<dbReference type="InterPro" id="IPR000330">
    <property type="entry name" value="SNF2_N"/>
</dbReference>
<feature type="compositionally biased region" description="Basic and acidic residues" evidence="9">
    <location>
        <begin position="818"/>
        <end position="832"/>
    </location>
</feature>
<dbReference type="InterPro" id="IPR049730">
    <property type="entry name" value="SNF2/RAD54-like_C"/>
</dbReference>
<dbReference type="SMART" id="SM00487">
    <property type="entry name" value="DEXDc"/>
    <property type="match status" value="1"/>
</dbReference>
<dbReference type="PROSITE" id="PS51194">
    <property type="entry name" value="HELICASE_CTER"/>
    <property type="match status" value="1"/>
</dbReference>
<name>A0AAN7CKA0_9PEZI</name>
<comment type="subcellular location">
    <subcellularLocation>
        <location evidence="1">Nucleus</location>
    </subcellularLocation>
</comment>
<feature type="region of interest" description="Disordered" evidence="9">
    <location>
        <begin position="760"/>
        <end position="832"/>
    </location>
</feature>
<evidence type="ECO:0000313" key="12">
    <source>
        <dbReference type="EMBL" id="KAK4242587.1"/>
    </source>
</evidence>
<keyword evidence="7" id="KW-0238">DNA-binding</keyword>
<feature type="compositionally biased region" description="Low complexity" evidence="9">
    <location>
        <begin position="167"/>
        <end position="178"/>
    </location>
</feature>
<dbReference type="GO" id="GO:0003677">
    <property type="term" value="F:DNA binding"/>
    <property type="evidence" value="ECO:0007669"/>
    <property type="project" value="UniProtKB-KW"/>
</dbReference>
<keyword evidence="6" id="KW-0067">ATP-binding</keyword>
<protein>
    <submittedName>
        <fullName evidence="12">Uncharacterized protein</fullName>
    </submittedName>
</protein>
<feature type="region of interest" description="Disordered" evidence="9">
    <location>
        <begin position="521"/>
        <end position="598"/>
    </location>
</feature>
<evidence type="ECO:0000256" key="7">
    <source>
        <dbReference type="ARBA" id="ARBA00023125"/>
    </source>
</evidence>
<dbReference type="GO" id="GO:0016887">
    <property type="term" value="F:ATP hydrolysis activity"/>
    <property type="evidence" value="ECO:0007669"/>
    <property type="project" value="InterPro"/>
</dbReference>
<feature type="domain" description="Helicase C-terminal" evidence="11">
    <location>
        <begin position="1267"/>
        <end position="1424"/>
    </location>
</feature>
<reference evidence="12" key="1">
    <citation type="journal article" date="2023" name="Mol. Phylogenet. Evol.">
        <title>Genome-scale phylogeny and comparative genomics of the fungal order Sordariales.</title>
        <authorList>
            <person name="Hensen N."/>
            <person name="Bonometti L."/>
            <person name="Westerberg I."/>
            <person name="Brannstrom I.O."/>
            <person name="Guillou S."/>
            <person name="Cros-Aarteil S."/>
            <person name="Calhoun S."/>
            <person name="Haridas S."/>
            <person name="Kuo A."/>
            <person name="Mondo S."/>
            <person name="Pangilinan J."/>
            <person name="Riley R."/>
            <person name="LaButti K."/>
            <person name="Andreopoulos B."/>
            <person name="Lipzen A."/>
            <person name="Chen C."/>
            <person name="Yan M."/>
            <person name="Daum C."/>
            <person name="Ng V."/>
            <person name="Clum A."/>
            <person name="Steindorff A."/>
            <person name="Ohm R.A."/>
            <person name="Martin F."/>
            <person name="Silar P."/>
            <person name="Natvig D.O."/>
            <person name="Lalanne C."/>
            <person name="Gautier V."/>
            <person name="Ament-Velasquez S.L."/>
            <person name="Kruys A."/>
            <person name="Hutchinson M.I."/>
            <person name="Powell A.J."/>
            <person name="Barry K."/>
            <person name="Miller A.N."/>
            <person name="Grigoriev I.V."/>
            <person name="Debuchy R."/>
            <person name="Gladieux P."/>
            <person name="Hiltunen Thoren M."/>
            <person name="Johannesson H."/>
        </authorList>
    </citation>
    <scope>NUCLEOTIDE SEQUENCE</scope>
    <source>
        <strain evidence="12">CBS 532.94</strain>
    </source>
</reference>
<keyword evidence="4" id="KW-0378">Hydrolase</keyword>